<name>A0A4C2A0V6_EUMVA</name>
<organism evidence="1 2">
    <name type="scientific">Eumeta variegata</name>
    <name type="common">Bagworm moth</name>
    <name type="synonym">Eumeta japonica</name>
    <dbReference type="NCBI Taxonomy" id="151549"/>
    <lineage>
        <taxon>Eukaryota</taxon>
        <taxon>Metazoa</taxon>
        <taxon>Ecdysozoa</taxon>
        <taxon>Arthropoda</taxon>
        <taxon>Hexapoda</taxon>
        <taxon>Insecta</taxon>
        <taxon>Pterygota</taxon>
        <taxon>Neoptera</taxon>
        <taxon>Endopterygota</taxon>
        <taxon>Lepidoptera</taxon>
        <taxon>Glossata</taxon>
        <taxon>Ditrysia</taxon>
        <taxon>Tineoidea</taxon>
        <taxon>Psychidae</taxon>
        <taxon>Oiketicinae</taxon>
        <taxon>Eumeta</taxon>
    </lineage>
</organism>
<keyword evidence="2" id="KW-1185">Reference proteome</keyword>
<proteinExistence type="predicted"/>
<sequence>MKTDHSIGEIPHCHRTEMLSSCCYVSTSEKAPVPHFPSMHPAPFPPSSHFPFMKYPIPTQGTGNALVTPLRLKVSMGRCDYLLFRSSRVLYLFEHAINDKAVGHCSDLDEAIA</sequence>
<evidence type="ECO:0000313" key="2">
    <source>
        <dbReference type="Proteomes" id="UP000299102"/>
    </source>
</evidence>
<dbReference type="EMBL" id="BGZK01002320">
    <property type="protein sequence ID" value="GBP92904.1"/>
    <property type="molecule type" value="Genomic_DNA"/>
</dbReference>
<gene>
    <name evidence="1" type="ORF">EVAR_63184_1</name>
</gene>
<protein>
    <submittedName>
        <fullName evidence="1">Uncharacterized protein</fullName>
    </submittedName>
</protein>
<dbReference type="AlphaFoldDB" id="A0A4C2A0V6"/>
<reference evidence="1 2" key="1">
    <citation type="journal article" date="2019" name="Commun. Biol.">
        <title>The bagworm genome reveals a unique fibroin gene that provides high tensile strength.</title>
        <authorList>
            <person name="Kono N."/>
            <person name="Nakamura H."/>
            <person name="Ohtoshi R."/>
            <person name="Tomita M."/>
            <person name="Numata K."/>
            <person name="Arakawa K."/>
        </authorList>
    </citation>
    <scope>NUCLEOTIDE SEQUENCE [LARGE SCALE GENOMIC DNA]</scope>
</reference>
<dbReference type="Proteomes" id="UP000299102">
    <property type="component" value="Unassembled WGS sequence"/>
</dbReference>
<evidence type="ECO:0000313" key="1">
    <source>
        <dbReference type="EMBL" id="GBP92904.1"/>
    </source>
</evidence>
<accession>A0A4C2A0V6</accession>
<comment type="caution">
    <text evidence="1">The sequence shown here is derived from an EMBL/GenBank/DDBJ whole genome shotgun (WGS) entry which is preliminary data.</text>
</comment>